<dbReference type="PANTHER" id="PTHR47510">
    <property type="entry name" value="REVERSE TRANSCRIPTASE DOMAIN-CONTAINING PROTEIN"/>
    <property type="match status" value="1"/>
</dbReference>
<keyword evidence="2" id="KW-1185">Reference proteome</keyword>
<dbReference type="PANTHER" id="PTHR47510:SF3">
    <property type="entry name" value="ENDO_EXONUCLEASE_PHOSPHATASE DOMAIN-CONTAINING PROTEIN"/>
    <property type="match status" value="1"/>
</dbReference>
<dbReference type="InterPro" id="IPR036397">
    <property type="entry name" value="RNaseH_sf"/>
</dbReference>
<accession>A0A8K9Y355</accession>
<dbReference type="Gene3D" id="3.30.420.10">
    <property type="entry name" value="Ribonuclease H-like superfamily/Ribonuclease H"/>
    <property type="match status" value="1"/>
</dbReference>
<dbReference type="GO" id="GO:0003676">
    <property type="term" value="F:nucleic acid binding"/>
    <property type="evidence" value="ECO:0007669"/>
    <property type="project" value="InterPro"/>
</dbReference>
<proteinExistence type="predicted"/>
<dbReference type="Proteomes" id="UP000694395">
    <property type="component" value="Chromosome 31"/>
</dbReference>
<dbReference type="AlphaFoldDB" id="A0A8K9Y355"/>
<name>A0A8K9Y355_ONCMY</name>
<dbReference type="GeneTree" id="ENSGT01060000249669"/>
<protein>
    <recommendedName>
        <fullName evidence="3">Endonuclease/exonuclease/phosphatase domain-containing protein</fullName>
    </recommendedName>
</protein>
<evidence type="ECO:0000313" key="1">
    <source>
        <dbReference type="Ensembl" id="ENSOMYP00000141333.1"/>
    </source>
</evidence>
<dbReference type="Ensembl" id="ENSOMYT00000147357.1">
    <property type="protein sequence ID" value="ENSOMYP00000141333.1"/>
    <property type="gene ID" value="ENSOMYG00000059459.1"/>
</dbReference>
<organism evidence="1 2">
    <name type="scientific">Oncorhynchus mykiss</name>
    <name type="common">Rainbow trout</name>
    <name type="synonym">Salmo gairdneri</name>
    <dbReference type="NCBI Taxonomy" id="8022"/>
    <lineage>
        <taxon>Eukaryota</taxon>
        <taxon>Metazoa</taxon>
        <taxon>Chordata</taxon>
        <taxon>Craniata</taxon>
        <taxon>Vertebrata</taxon>
        <taxon>Euteleostomi</taxon>
        <taxon>Actinopterygii</taxon>
        <taxon>Neopterygii</taxon>
        <taxon>Teleostei</taxon>
        <taxon>Protacanthopterygii</taxon>
        <taxon>Salmoniformes</taxon>
        <taxon>Salmonidae</taxon>
        <taxon>Salmoninae</taxon>
        <taxon>Oncorhynchus</taxon>
    </lineage>
</organism>
<evidence type="ECO:0008006" key="3">
    <source>
        <dbReference type="Google" id="ProtNLM"/>
    </source>
</evidence>
<reference evidence="1" key="3">
    <citation type="submission" date="2025-09" db="UniProtKB">
        <authorList>
            <consortium name="Ensembl"/>
        </authorList>
    </citation>
    <scope>IDENTIFICATION</scope>
</reference>
<reference evidence="1" key="1">
    <citation type="submission" date="2020-07" db="EMBL/GenBank/DDBJ databases">
        <title>A long reads based de novo assembly of the rainbow trout Arlee double haploid line genome.</title>
        <authorList>
            <person name="Gao G."/>
            <person name="Palti Y."/>
        </authorList>
    </citation>
    <scope>NUCLEOTIDE SEQUENCE [LARGE SCALE GENOMIC DNA]</scope>
</reference>
<sequence length="366" mass="41910">MPTILSPNLILCGYCHSRVYPPPPQADTTTALKELHWTLCKLKTIYPEAAFIVAGDFNKSHLRTRLPKFYPHIDCSTGNGKTLDHCYSNFCDAYKALPPPDKSDHDSILHLPSYRQKLKQDVPVTRTIQCWSDQSESTLQDCFGHADWDMFQVALENNIDLYAGSVSEFIRKCKGDVVPTVTIKTYPNQKPCRCIRTKLKARPTAFNHGRLTGNMAEYKQCCYSLHKAIKQAKCQYRDKVESQFNGSDTTHMWQGLKKISHVRDTDVLLPDKLKTKRHIWRKPGTIPTVKHGGSRIMLWGCLSAVGNGRLVRIEENMYGAKYREILDENLIQSSRDLRLGRWFTSNRTTTLRTQPRQRRCGFGTSL</sequence>
<reference evidence="1" key="2">
    <citation type="submission" date="2025-08" db="UniProtKB">
        <authorList>
            <consortium name="Ensembl"/>
        </authorList>
    </citation>
    <scope>IDENTIFICATION</scope>
</reference>
<evidence type="ECO:0000313" key="2">
    <source>
        <dbReference type="Proteomes" id="UP000694395"/>
    </source>
</evidence>